<gene>
    <name evidence="6" type="ORF">N8I86_31625</name>
</gene>
<dbReference type="InterPro" id="IPR001647">
    <property type="entry name" value="HTH_TetR"/>
</dbReference>
<evidence type="ECO:0000256" key="4">
    <source>
        <dbReference type="PROSITE-ProRule" id="PRU00335"/>
    </source>
</evidence>
<dbReference type="SUPFAM" id="SSF46689">
    <property type="entry name" value="Homeodomain-like"/>
    <property type="match status" value="1"/>
</dbReference>
<evidence type="ECO:0000256" key="3">
    <source>
        <dbReference type="ARBA" id="ARBA00023163"/>
    </source>
</evidence>
<organism evidence="6 7">
    <name type="scientific">Streptomyces albidocamelliae</name>
    <dbReference type="NCBI Taxonomy" id="2981135"/>
    <lineage>
        <taxon>Bacteria</taxon>
        <taxon>Bacillati</taxon>
        <taxon>Actinomycetota</taxon>
        <taxon>Actinomycetes</taxon>
        <taxon>Kitasatosporales</taxon>
        <taxon>Streptomycetaceae</taxon>
        <taxon>Streptomyces</taxon>
    </lineage>
</organism>
<proteinExistence type="predicted"/>
<feature type="domain" description="HTH tetR-type" evidence="5">
    <location>
        <begin position="15"/>
        <end position="75"/>
    </location>
</feature>
<keyword evidence="7" id="KW-1185">Reference proteome</keyword>
<dbReference type="InterPro" id="IPR050109">
    <property type="entry name" value="HTH-type_TetR-like_transc_reg"/>
</dbReference>
<dbReference type="RefSeq" id="WP_263279291.1">
    <property type="nucleotide sequence ID" value="NZ_CP106795.1"/>
</dbReference>
<evidence type="ECO:0000259" key="5">
    <source>
        <dbReference type="PROSITE" id="PS50977"/>
    </source>
</evidence>
<reference evidence="6" key="1">
    <citation type="submission" date="2022-10" db="EMBL/GenBank/DDBJ databases">
        <authorList>
            <person name="Mo P."/>
        </authorList>
    </citation>
    <scope>NUCLEOTIDE SEQUENCE</scope>
    <source>
        <strain evidence="6">HUAS 14-6</strain>
    </source>
</reference>
<dbReference type="InterPro" id="IPR009057">
    <property type="entry name" value="Homeodomain-like_sf"/>
</dbReference>
<protein>
    <submittedName>
        <fullName evidence="6">TetR/AcrR family transcriptional regulator</fullName>
    </submittedName>
</protein>
<evidence type="ECO:0000313" key="7">
    <source>
        <dbReference type="Proteomes" id="UP001060733"/>
    </source>
</evidence>
<evidence type="ECO:0000256" key="1">
    <source>
        <dbReference type="ARBA" id="ARBA00023015"/>
    </source>
</evidence>
<dbReference type="InterPro" id="IPR036271">
    <property type="entry name" value="Tet_transcr_reg_TetR-rel_C_sf"/>
</dbReference>
<keyword evidence="1" id="KW-0805">Transcription regulation</keyword>
<evidence type="ECO:0000313" key="6">
    <source>
        <dbReference type="EMBL" id="UXY38873.1"/>
    </source>
</evidence>
<dbReference type="InterPro" id="IPR011075">
    <property type="entry name" value="TetR_C"/>
</dbReference>
<accession>A0ABY6EX26</accession>
<dbReference type="Pfam" id="PF16859">
    <property type="entry name" value="TetR_C_11"/>
    <property type="match status" value="1"/>
</dbReference>
<dbReference type="PANTHER" id="PTHR30055">
    <property type="entry name" value="HTH-TYPE TRANSCRIPTIONAL REGULATOR RUTR"/>
    <property type="match status" value="1"/>
</dbReference>
<evidence type="ECO:0000256" key="2">
    <source>
        <dbReference type="ARBA" id="ARBA00023125"/>
    </source>
</evidence>
<dbReference type="Gene3D" id="1.10.357.10">
    <property type="entry name" value="Tetracycline Repressor, domain 2"/>
    <property type="match status" value="1"/>
</dbReference>
<dbReference type="Proteomes" id="UP001060733">
    <property type="component" value="Chromosome"/>
</dbReference>
<dbReference type="EMBL" id="CP106795">
    <property type="protein sequence ID" value="UXY38873.1"/>
    <property type="molecule type" value="Genomic_DNA"/>
</dbReference>
<name>A0ABY6EX26_9ACTN</name>
<dbReference type="PANTHER" id="PTHR30055:SF148">
    <property type="entry name" value="TETR-FAMILY TRANSCRIPTIONAL REGULATOR"/>
    <property type="match status" value="1"/>
</dbReference>
<sequence>MTQKPASPRTRKSPEQVRAAVHQAIIDLLCDPEGEDLNIPAIAQRAGVNHTSVYRRWGSLDALLADMVTTRLERDSPLNDTGTLRGDLLAWAEASVANIRTREGRALVRAVVLSMPHSAQAQAGRAQQFQRRMRSIEQIRERATARGENPPPLEQILDQLVAPFYIRAIFGIDPPADGYPELLVDRLLGSGGEGGTG</sequence>
<dbReference type="PROSITE" id="PS50977">
    <property type="entry name" value="HTH_TETR_2"/>
    <property type="match status" value="1"/>
</dbReference>
<keyword evidence="2 4" id="KW-0238">DNA-binding</keyword>
<feature type="DNA-binding region" description="H-T-H motif" evidence="4">
    <location>
        <begin position="38"/>
        <end position="57"/>
    </location>
</feature>
<dbReference type="SUPFAM" id="SSF48498">
    <property type="entry name" value="Tetracyclin repressor-like, C-terminal domain"/>
    <property type="match status" value="1"/>
</dbReference>
<keyword evidence="3" id="KW-0804">Transcription</keyword>
<dbReference type="Gene3D" id="1.10.10.60">
    <property type="entry name" value="Homeodomain-like"/>
    <property type="match status" value="1"/>
</dbReference>